<dbReference type="HOGENOM" id="CLU_186828_0_0_11"/>
<reference evidence="2 3" key="1">
    <citation type="journal article" date="2012" name="J. Bacteriol.">
        <title>Genome Sequence of Blastococcus saxobsidens DD2, a Stone-Inhabiting Bacterium.</title>
        <authorList>
            <person name="Chouaia B."/>
            <person name="Crotti E."/>
            <person name="Brusetti L."/>
            <person name="Daffonchio D."/>
            <person name="Essoussi I."/>
            <person name="Nouioui I."/>
            <person name="Sbissi I."/>
            <person name="Ghodhbane-Gtari F."/>
            <person name="Gtari M."/>
            <person name="Vacherie B."/>
            <person name="Barbe V."/>
            <person name="Medigue C."/>
            <person name="Gury J."/>
            <person name="Pujic P."/>
            <person name="Normand P."/>
        </authorList>
    </citation>
    <scope>NUCLEOTIDE SEQUENCE [LARGE SCALE GENOMIC DNA]</scope>
    <source>
        <strain evidence="2 3">DD2</strain>
    </source>
</reference>
<dbReference type="Proteomes" id="UP000007517">
    <property type="component" value="Chromosome"/>
</dbReference>
<organism evidence="2 3">
    <name type="scientific">Blastococcus saxobsidens (strain DD2)</name>
    <dbReference type="NCBI Taxonomy" id="1146883"/>
    <lineage>
        <taxon>Bacteria</taxon>
        <taxon>Bacillati</taxon>
        <taxon>Actinomycetota</taxon>
        <taxon>Actinomycetes</taxon>
        <taxon>Geodermatophilales</taxon>
        <taxon>Geodermatophilaceae</taxon>
        <taxon>Blastococcus</taxon>
    </lineage>
</organism>
<evidence type="ECO:0000313" key="2">
    <source>
        <dbReference type="EMBL" id="CCG01389.1"/>
    </source>
</evidence>
<name>H6RN36_BLASD</name>
<dbReference type="PROSITE" id="PS50075">
    <property type="entry name" value="CARRIER"/>
    <property type="match status" value="1"/>
</dbReference>
<proteinExistence type="predicted"/>
<dbReference type="InterPro" id="IPR036736">
    <property type="entry name" value="ACP-like_sf"/>
</dbReference>
<dbReference type="EMBL" id="FO117623">
    <property type="protein sequence ID" value="CCG01389.1"/>
    <property type="molecule type" value="Genomic_DNA"/>
</dbReference>
<dbReference type="RefSeq" id="WP_014374305.1">
    <property type="nucleotide sequence ID" value="NC_016943.1"/>
</dbReference>
<keyword evidence="3" id="KW-1185">Reference proteome</keyword>
<dbReference type="AlphaFoldDB" id="H6RN36"/>
<accession>H6RN36</accession>
<dbReference type="Gene3D" id="1.10.1200.10">
    <property type="entry name" value="ACP-like"/>
    <property type="match status" value="1"/>
</dbReference>
<dbReference type="eggNOG" id="COG0236">
    <property type="taxonomic scope" value="Bacteria"/>
</dbReference>
<dbReference type="InterPro" id="IPR009081">
    <property type="entry name" value="PP-bd_ACP"/>
</dbReference>
<reference evidence="3" key="2">
    <citation type="submission" date="2012-02" db="EMBL/GenBank/DDBJ databases">
        <title>Complete genome sequence of Blastococcus saxobsidens strain DD2.</title>
        <authorList>
            <person name="Genoscope."/>
        </authorList>
    </citation>
    <scope>NUCLEOTIDE SEQUENCE [LARGE SCALE GENOMIC DNA]</scope>
    <source>
        <strain evidence="3">DD2</strain>
    </source>
</reference>
<dbReference type="STRING" id="1146883.BLASA_0420"/>
<dbReference type="Pfam" id="PF00550">
    <property type="entry name" value="PP-binding"/>
    <property type="match status" value="1"/>
</dbReference>
<evidence type="ECO:0000259" key="1">
    <source>
        <dbReference type="PROSITE" id="PS50075"/>
    </source>
</evidence>
<protein>
    <submittedName>
        <fullName evidence="2">Putative acyl carrier</fullName>
    </submittedName>
</protein>
<dbReference type="SUPFAM" id="SSF47336">
    <property type="entry name" value="ACP-like"/>
    <property type="match status" value="1"/>
</dbReference>
<gene>
    <name evidence="2" type="ordered locus">BLASA_0420</name>
</gene>
<dbReference type="KEGG" id="bsd:BLASA_0420"/>
<sequence>MADVSQVRAAVVEEITALLAEDGKDVPPLTDDIVLLESGLDSLGFAVLVTRLEESLGYDPFTEMDDPVYPTTLADFVDIYSGRPHER</sequence>
<feature type="domain" description="Carrier" evidence="1">
    <location>
        <begin position="2"/>
        <end position="84"/>
    </location>
</feature>
<evidence type="ECO:0000313" key="3">
    <source>
        <dbReference type="Proteomes" id="UP000007517"/>
    </source>
</evidence>